<feature type="non-terminal residue" evidence="2">
    <location>
        <position position="1"/>
    </location>
</feature>
<reference evidence="2 3" key="3">
    <citation type="journal article" date="2013" name="Rice">
        <title>Improvement of the Oryza sativa Nipponbare reference genome using next generation sequence and optical map data.</title>
        <authorList>
            <person name="Kawahara Y."/>
            <person name="de la Bastide M."/>
            <person name="Hamilton J.P."/>
            <person name="Kanamori H."/>
            <person name="McCombie W.R."/>
            <person name="Ouyang S."/>
            <person name="Schwartz D.C."/>
            <person name="Tanaka T."/>
            <person name="Wu J."/>
            <person name="Zhou S."/>
            <person name="Childs K.L."/>
            <person name="Davidson R.M."/>
            <person name="Lin H."/>
            <person name="Quesada-Ocampo L."/>
            <person name="Vaillancourt B."/>
            <person name="Sakai H."/>
            <person name="Lee S.S."/>
            <person name="Kim J."/>
            <person name="Numa H."/>
            <person name="Itoh T."/>
            <person name="Buell C.R."/>
            <person name="Matsumoto T."/>
        </authorList>
    </citation>
    <scope>NUCLEOTIDE SEQUENCE [LARGE SCALE GENOMIC DNA]</scope>
    <source>
        <strain evidence="3">cv. Nipponbare</strain>
    </source>
</reference>
<evidence type="ECO:0000313" key="3">
    <source>
        <dbReference type="Proteomes" id="UP000059680"/>
    </source>
</evidence>
<feature type="compositionally biased region" description="Acidic residues" evidence="1">
    <location>
        <begin position="155"/>
        <end position="167"/>
    </location>
</feature>
<gene>
    <name evidence="2" type="ordered locus">Os04g0670150</name>
    <name evidence="2" type="ORF">OSNPB_040670150</name>
</gene>
<accession>A0A0P0WG37</accession>
<evidence type="ECO:0000256" key="1">
    <source>
        <dbReference type="SAM" id="MobiDB-lite"/>
    </source>
</evidence>
<dbReference type="EMBL" id="AP014960">
    <property type="protein sequence ID" value="BAS91551.1"/>
    <property type="molecule type" value="Genomic_DNA"/>
</dbReference>
<feature type="region of interest" description="Disordered" evidence="1">
    <location>
        <begin position="276"/>
        <end position="318"/>
    </location>
</feature>
<feature type="compositionally biased region" description="Pro residues" evidence="1">
    <location>
        <begin position="285"/>
        <end position="296"/>
    </location>
</feature>
<name>A0A0P0WG37_ORYSJ</name>
<proteinExistence type="predicted"/>
<dbReference type="AlphaFoldDB" id="A0A0P0WG37"/>
<organism evidence="2 3">
    <name type="scientific">Oryza sativa subsp. japonica</name>
    <name type="common">Rice</name>
    <dbReference type="NCBI Taxonomy" id="39947"/>
    <lineage>
        <taxon>Eukaryota</taxon>
        <taxon>Viridiplantae</taxon>
        <taxon>Streptophyta</taxon>
        <taxon>Embryophyta</taxon>
        <taxon>Tracheophyta</taxon>
        <taxon>Spermatophyta</taxon>
        <taxon>Magnoliopsida</taxon>
        <taxon>Liliopsida</taxon>
        <taxon>Poales</taxon>
        <taxon>Poaceae</taxon>
        <taxon>BOP clade</taxon>
        <taxon>Oryzoideae</taxon>
        <taxon>Oryzeae</taxon>
        <taxon>Oryzinae</taxon>
        <taxon>Oryza</taxon>
        <taxon>Oryza sativa</taxon>
    </lineage>
</organism>
<dbReference type="PaxDb" id="39947-A0A0P0WG37"/>
<evidence type="ECO:0000313" key="2">
    <source>
        <dbReference type="EMBL" id="BAS91551.1"/>
    </source>
</evidence>
<protein>
    <submittedName>
        <fullName evidence="2">Os04g0670150 protein</fullName>
    </submittedName>
</protein>
<dbReference type="FunCoup" id="A0A0P0WG37">
    <property type="interactions" value="1"/>
</dbReference>
<dbReference type="eggNOG" id="ENOG502R5DY">
    <property type="taxonomic scope" value="Eukaryota"/>
</dbReference>
<sequence>MAAADGVEVVVGEGEVLQLPGLGQRAEHVGDVAVQLVPGEVELLDEPQAAEGERDGSGDVVAAGVEHGEPLHQSDLVGEASREVVVEEEHLGEVRRRVVDGARDRAGELVVGHHQVLRRGAPEVVRDVAVEAVVVEEERDDGEVEHRRRHRADEAVEAEVEEEEAAERDDGGRERAGEVVVGEAGRAEAVAVEVDGRDGERGVVLRRRCTRRRRRVLAVEALVHVAAEVAVAEVGADPRRRHAARVAGDGRLERLDHRVQRLQVLVQEVLRRRRRLPAGSHTYPATPPSGGPPAPAPARSHTYPATAPIPSLVHRDRA</sequence>
<feature type="region of interest" description="Disordered" evidence="1">
    <location>
        <begin position="141"/>
        <end position="176"/>
    </location>
</feature>
<reference evidence="3" key="1">
    <citation type="journal article" date="2005" name="Nature">
        <title>The map-based sequence of the rice genome.</title>
        <authorList>
            <consortium name="International rice genome sequencing project (IRGSP)"/>
            <person name="Matsumoto T."/>
            <person name="Wu J."/>
            <person name="Kanamori H."/>
            <person name="Katayose Y."/>
            <person name="Fujisawa M."/>
            <person name="Namiki N."/>
            <person name="Mizuno H."/>
            <person name="Yamamoto K."/>
            <person name="Antonio B.A."/>
            <person name="Baba T."/>
            <person name="Sakata K."/>
            <person name="Nagamura Y."/>
            <person name="Aoki H."/>
            <person name="Arikawa K."/>
            <person name="Arita K."/>
            <person name="Bito T."/>
            <person name="Chiden Y."/>
            <person name="Fujitsuka N."/>
            <person name="Fukunaka R."/>
            <person name="Hamada M."/>
            <person name="Harada C."/>
            <person name="Hayashi A."/>
            <person name="Hijishita S."/>
            <person name="Honda M."/>
            <person name="Hosokawa S."/>
            <person name="Ichikawa Y."/>
            <person name="Idonuma A."/>
            <person name="Iijima M."/>
            <person name="Ikeda M."/>
            <person name="Ikeno M."/>
            <person name="Ito K."/>
            <person name="Ito S."/>
            <person name="Ito T."/>
            <person name="Ito Y."/>
            <person name="Ito Y."/>
            <person name="Iwabuchi A."/>
            <person name="Kamiya K."/>
            <person name="Karasawa W."/>
            <person name="Kurita K."/>
            <person name="Katagiri S."/>
            <person name="Kikuta A."/>
            <person name="Kobayashi H."/>
            <person name="Kobayashi N."/>
            <person name="Machita K."/>
            <person name="Maehara T."/>
            <person name="Masukawa M."/>
            <person name="Mizubayashi T."/>
            <person name="Mukai Y."/>
            <person name="Nagasaki H."/>
            <person name="Nagata Y."/>
            <person name="Naito S."/>
            <person name="Nakashima M."/>
            <person name="Nakama Y."/>
            <person name="Nakamichi Y."/>
            <person name="Nakamura M."/>
            <person name="Meguro A."/>
            <person name="Negishi M."/>
            <person name="Ohta I."/>
            <person name="Ohta T."/>
            <person name="Okamoto M."/>
            <person name="Ono N."/>
            <person name="Saji S."/>
            <person name="Sakaguchi M."/>
            <person name="Sakai K."/>
            <person name="Shibata M."/>
            <person name="Shimokawa T."/>
            <person name="Song J."/>
            <person name="Takazaki Y."/>
            <person name="Terasawa K."/>
            <person name="Tsugane M."/>
            <person name="Tsuji K."/>
            <person name="Ueda S."/>
            <person name="Waki K."/>
            <person name="Yamagata H."/>
            <person name="Yamamoto M."/>
            <person name="Yamamoto S."/>
            <person name="Yamane H."/>
            <person name="Yoshiki S."/>
            <person name="Yoshihara R."/>
            <person name="Yukawa K."/>
            <person name="Zhong H."/>
            <person name="Yano M."/>
            <person name="Yuan Q."/>
            <person name="Ouyang S."/>
            <person name="Liu J."/>
            <person name="Jones K.M."/>
            <person name="Gansberger K."/>
            <person name="Moffat K."/>
            <person name="Hill J."/>
            <person name="Bera J."/>
            <person name="Fadrosh D."/>
            <person name="Jin S."/>
            <person name="Johri S."/>
            <person name="Kim M."/>
            <person name="Overton L."/>
            <person name="Reardon M."/>
            <person name="Tsitrin T."/>
            <person name="Vuong H."/>
            <person name="Weaver B."/>
            <person name="Ciecko A."/>
            <person name="Tallon L."/>
            <person name="Jackson J."/>
            <person name="Pai G."/>
            <person name="Aken S.V."/>
            <person name="Utterback T."/>
            <person name="Reidmuller S."/>
            <person name="Feldblyum T."/>
            <person name="Hsiao J."/>
            <person name="Zismann V."/>
            <person name="Iobst S."/>
            <person name="de Vazeille A.R."/>
            <person name="Buell C.R."/>
            <person name="Ying K."/>
            <person name="Li Y."/>
            <person name="Lu T."/>
            <person name="Huang Y."/>
            <person name="Zhao Q."/>
            <person name="Feng Q."/>
            <person name="Zhang L."/>
            <person name="Zhu J."/>
            <person name="Weng Q."/>
            <person name="Mu J."/>
            <person name="Lu Y."/>
            <person name="Fan D."/>
            <person name="Liu Y."/>
            <person name="Guan J."/>
            <person name="Zhang Y."/>
            <person name="Yu S."/>
            <person name="Liu X."/>
            <person name="Zhang Y."/>
            <person name="Hong G."/>
            <person name="Han B."/>
            <person name="Choisne N."/>
            <person name="Demange N."/>
            <person name="Orjeda G."/>
            <person name="Samain S."/>
            <person name="Cattolico L."/>
            <person name="Pelletier E."/>
            <person name="Couloux A."/>
            <person name="Segurens B."/>
            <person name="Wincker P."/>
            <person name="D'Hont A."/>
            <person name="Scarpelli C."/>
            <person name="Weissenbach J."/>
            <person name="Salanoubat M."/>
            <person name="Quetier F."/>
            <person name="Yu Y."/>
            <person name="Kim H.R."/>
            <person name="Rambo T."/>
            <person name="Currie J."/>
            <person name="Collura K."/>
            <person name="Luo M."/>
            <person name="Yang T."/>
            <person name="Ammiraju J.S.S."/>
            <person name="Engler F."/>
            <person name="Soderlund C."/>
            <person name="Wing R.A."/>
            <person name="Palmer L.E."/>
            <person name="de la Bastide M."/>
            <person name="Spiegel L."/>
            <person name="Nascimento L."/>
            <person name="Zutavern T."/>
            <person name="O'Shaughnessy A."/>
            <person name="Dike S."/>
            <person name="Dedhia N."/>
            <person name="Preston R."/>
            <person name="Balija V."/>
            <person name="McCombie W.R."/>
            <person name="Chow T."/>
            <person name="Chen H."/>
            <person name="Chung M."/>
            <person name="Chen C."/>
            <person name="Shaw J."/>
            <person name="Wu H."/>
            <person name="Hsiao K."/>
            <person name="Chao Y."/>
            <person name="Chu M."/>
            <person name="Cheng C."/>
            <person name="Hour A."/>
            <person name="Lee P."/>
            <person name="Lin S."/>
            <person name="Lin Y."/>
            <person name="Liou J."/>
            <person name="Liu S."/>
            <person name="Hsing Y."/>
            <person name="Raghuvanshi S."/>
            <person name="Mohanty A."/>
            <person name="Bharti A.K."/>
            <person name="Gaur A."/>
            <person name="Gupta V."/>
            <person name="Kumar D."/>
            <person name="Ravi V."/>
            <person name="Vij S."/>
            <person name="Kapur A."/>
            <person name="Khurana P."/>
            <person name="Khurana P."/>
            <person name="Khurana J.P."/>
            <person name="Tyagi A.K."/>
            <person name="Gaikwad K."/>
            <person name="Singh A."/>
            <person name="Dalal V."/>
            <person name="Srivastava S."/>
            <person name="Dixit A."/>
            <person name="Pal A.K."/>
            <person name="Ghazi I.A."/>
            <person name="Yadav M."/>
            <person name="Pandit A."/>
            <person name="Bhargava A."/>
            <person name="Sureshbabu K."/>
            <person name="Batra K."/>
            <person name="Sharma T.R."/>
            <person name="Mohapatra T."/>
            <person name="Singh N.K."/>
            <person name="Messing J."/>
            <person name="Nelson A.B."/>
            <person name="Fuks G."/>
            <person name="Kavchok S."/>
            <person name="Keizer G."/>
            <person name="Linton E."/>
            <person name="Llaca V."/>
            <person name="Song R."/>
            <person name="Tanyolac B."/>
            <person name="Young S."/>
            <person name="Ho-Il K."/>
            <person name="Hahn J.H."/>
            <person name="Sangsakoo G."/>
            <person name="Vanavichit A."/>
            <person name="de Mattos Luiz.A.T."/>
            <person name="Zimmer P.D."/>
            <person name="Malone G."/>
            <person name="Dellagostin O."/>
            <person name="de Oliveira A.C."/>
            <person name="Bevan M."/>
            <person name="Bancroft I."/>
            <person name="Minx P."/>
            <person name="Cordum H."/>
            <person name="Wilson R."/>
            <person name="Cheng Z."/>
            <person name="Jin W."/>
            <person name="Jiang J."/>
            <person name="Leong S.A."/>
            <person name="Iwama H."/>
            <person name="Gojobori T."/>
            <person name="Itoh T."/>
            <person name="Niimura Y."/>
            <person name="Fujii Y."/>
            <person name="Habara T."/>
            <person name="Sakai H."/>
            <person name="Sato Y."/>
            <person name="Wilson G."/>
            <person name="Kumar K."/>
            <person name="McCouch S."/>
            <person name="Juretic N."/>
            <person name="Hoen D."/>
            <person name="Wright S."/>
            <person name="Bruskiewich R."/>
            <person name="Bureau T."/>
            <person name="Miyao A."/>
            <person name="Hirochika H."/>
            <person name="Nishikawa T."/>
            <person name="Kadowaki K."/>
            <person name="Sugiura M."/>
            <person name="Burr B."/>
            <person name="Sasaki T."/>
        </authorList>
    </citation>
    <scope>NUCLEOTIDE SEQUENCE [LARGE SCALE GENOMIC DNA]</scope>
    <source>
        <strain evidence="3">cv. Nipponbare</strain>
    </source>
</reference>
<keyword evidence="3" id="KW-1185">Reference proteome</keyword>
<dbReference type="Proteomes" id="UP000059680">
    <property type="component" value="Chromosome 4"/>
</dbReference>
<dbReference type="InParanoid" id="A0A0P0WG37"/>
<reference evidence="2 3" key="2">
    <citation type="journal article" date="2013" name="Plant Cell Physiol.">
        <title>Rice Annotation Project Database (RAP-DB): an integrative and interactive database for rice genomics.</title>
        <authorList>
            <person name="Sakai H."/>
            <person name="Lee S.S."/>
            <person name="Tanaka T."/>
            <person name="Numa H."/>
            <person name="Kim J."/>
            <person name="Kawahara Y."/>
            <person name="Wakimoto H."/>
            <person name="Yang C.C."/>
            <person name="Iwamoto M."/>
            <person name="Abe T."/>
            <person name="Yamada Y."/>
            <person name="Muto A."/>
            <person name="Inokuchi H."/>
            <person name="Ikemura T."/>
            <person name="Matsumoto T."/>
            <person name="Sasaki T."/>
            <person name="Itoh T."/>
        </authorList>
    </citation>
    <scope>NUCLEOTIDE SEQUENCE [LARGE SCALE GENOMIC DNA]</scope>
    <source>
        <strain evidence="3">cv. Nipponbare</strain>
    </source>
</reference>